<dbReference type="PANTHER" id="PTHR47219:SF9">
    <property type="entry name" value="GTPASE ACTIVATING PROTEIN AND CENTROSOME-ASSOCIATED, ISOFORM B"/>
    <property type="match status" value="1"/>
</dbReference>
<dbReference type="GO" id="GO:0005096">
    <property type="term" value="F:GTPase activator activity"/>
    <property type="evidence" value="ECO:0007669"/>
    <property type="project" value="TreeGrafter"/>
</dbReference>
<dbReference type="InterPro" id="IPR000195">
    <property type="entry name" value="Rab-GAP-TBC_dom"/>
</dbReference>
<dbReference type="FunFam" id="1.10.8.270:FF:000016">
    <property type="entry name" value="TBC1 domain family member 2A"/>
    <property type="match status" value="1"/>
</dbReference>
<sequence>MKRTFANHRFFKTPEGRDKLFNILKAYSVYNKEVGYCQGMSYVCATLLIQLDEKETFWAFTKLMETFHPFYHPSMAALVEGNNVFWKLLKYHNPTVHAHLEQLQAQVMIFVTKWYLTLFTDLNNWRTVLRLWDIIIYEGKMSVHKIGLALFKCCSEEIMNCTSIETLVPLMLNIPKHKVDTQALLAAVYEIDMTKLLRQMESDVATTTQPVPSSSSKPSLLNYVNQIFSDSQQSGIRRVFSKKPPQHITNNQSPLMERKESRNGFRLSFGFLRNSSGTPKTRTPAQTPPASNSRAGSPQKVLPTVSQSRPKRPSLENSHSAIPEINEKTRTPSVSASSTSSHSTSESISSPTSLTSPTASLKGGNLKGFQSFKLSENNS</sequence>
<dbReference type="GO" id="GO:0031267">
    <property type="term" value="F:small GTPase binding"/>
    <property type="evidence" value="ECO:0007669"/>
    <property type="project" value="TreeGrafter"/>
</dbReference>
<protein>
    <recommendedName>
        <fullName evidence="2">Rab-GAP TBC domain-containing protein</fullName>
    </recommendedName>
</protein>
<dbReference type="Gene3D" id="1.10.8.270">
    <property type="entry name" value="putative rabgap domain of human tbc1 domain family member 14 like domains"/>
    <property type="match status" value="1"/>
</dbReference>
<evidence type="ECO:0000256" key="1">
    <source>
        <dbReference type="SAM" id="MobiDB-lite"/>
    </source>
</evidence>
<dbReference type="AlphaFoldDB" id="A0A6B2L6V7"/>
<dbReference type="PROSITE" id="PS50086">
    <property type="entry name" value="TBC_RABGAP"/>
    <property type="match status" value="1"/>
</dbReference>
<proteinExistence type="predicted"/>
<dbReference type="InterPro" id="IPR035969">
    <property type="entry name" value="Rab-GAP_TBC_sf"/>
</dbReference>
<dbReference type="InterPro" id="IPR050302">
    <property type="entry name" value="Rab_GAP_TBC_domain"/>
</dbReference>
<name>A0A6B2L6V7_9EUKA</name>
<dbReference type="Gene3D" id="1.10.472.80">
    <property type="entry name" value="Ypt/Rab-GAP domain of gyp1p, domain 3"/>
    <property type="match status" value="1"/>
</dbReference>
<dbReference type="PANTHER" id="PTHR47219">
    <property type="entry name" value="RAB GTPASE-ACTIVATING PROTEIN 1-LIKE"/>
    <property type="match status" value="1"/>
</dbReference>
<evidence type="ECO:0000259" key="2">
    <source>
        <dbReference type="PROSITE" id="PS50086"/>
    </source>
</evidence>
<evidence type="ECO:0000313" key="3">
    <source>
        <dbReference type="EMBL" id="NDV32548.1"/>
    </source>
</evidence>
<dbReference type="EMBL" id="GIBP01003579">
    <property type="protein sequence ID" value="NDV32548.1"/>
    <property type="molecule type" value="Transcribed_RNA"/>
</dbReference>
<feature type="compositionally biased region" description="Low complexity" evidence="1">
    <location>
        <begin position="331"/>
        <end position="360"/>
    </location>
</feature>
<dbReference type="SMART" id="SM00164">
    <property type="entry name" value="TBC"/>
    <property type="match status" value="1"/>
</dbReference>
<organism evidence="3">
    <name type="scientific">Arcella intermedia</name>
    <dbReference type="NCBI Taxonomy" id="1963864"/>
    <lineage>
        <taxon>Eukaryota</taxon>
        <taxon>Amoebozoa</taxon>
        <taxon>Tubulinea</taxon>
        <taxon>Elardia</taxon>
        <taxon>Arcellinida</taxon>
        <taxon>Sphaerothecina</taxon>
        <taxon>Arcellidae</taxon>
        <taxon>Arcella</taxon>
    </lineage>
</organism>
<feature type="compositionally biased region" description="Polar residues" evidence="1">
    <location>
        <begin position="273"/>
        <end position="296"/>
    </location>
</feature>
<reference evidence="3" key="1">
    <citation type="journal article" date="2020" name="J. Eukaryot. Microbiol.">
        <title>De novo Sequencing, Assembly and Annotation of the Transcriptome for the Free-Living Testate Amoeba Arcella intermedia.</title>
        <authorList>
            <person name="Ribeiro G.M."/>
            <person name="Porfirio-Sousa A.L."/>
            <person name="Maurer-Alcala X.X."/>
            <person name="Katz L.A."/>
            <person name="Lahr D.J.G."/>
        </authorList>
    </citation>
    <scope>NUCLEOTIDE SEQUENCE</scope>
</reference>
<feature type="region of interest" description="Disordered" evidence="1">
    <location>
        <begin position="234"/>
        <end position="379"/>
    </location>
</feature>
<dbReference type="SUPFAM" id="SSF47923">
    <property type="entry name" value="Ypt/Rab-GAP domain of gyp1p"/>
    <property type="match status" value="2"/>
</dbReference>
<dbReference type="Pfam" id="PF00566">
    <property type="entry name" value="RabGAP-TBC"/>
    <property type="match status" value="1"/>
</dbReference>
<feature type="domain" description="Rab-GAP TBC" evidence="2">
    <location>
        <begin position="1"/>
        <end position="139"/>
    </location>
</feature>
<accession>A0A6B2L6V7</accession>